<dbReference type="PRINTS" id="PR00097">
    <property type="entry name" value="ANTSNTHASEII"/>
</dbReference>
<dbReference type="FunFam" id="3.40.50.880:FF:000003">
    <property type="entry name" value="Anthranilate synthase component II"/>
    <property type="match status" value="1"/>
</dbReference>
<dbReference type="InterPro" id="IPR029062">
    <property type="entry name" value="Class_I_gatase-like"/>
</dbReference>
<evidence type="ECO:0000259" key="2">
    <source>
        <dbReference type="Pfam" id="PF00117"/>
    </source>
</evidence>
<dbReference type="PRINTS" id="PR00099">
    <property type="entry name" value="CPSGATASE"/>
</dbReference>
<evidence type="ECO:0000313" key="4">
    <source>
        <dbReference type="Proteomes" id="UP000289996"/>
    </source>
</evidence>
<dbReference type="PRINTS" id="PR00096">
    <property type="entry name" value="GATASE"/>
</dbReference>
<dbReference type="SUPFAM" id="SSF52317">
    <property type="entry name" value="Class I glutamine amidotransferase-like"/>
    <property type="match status" value="1"/>
</dbReference>
<sequence length="198" mass="21468">MDLLIDNYDSFSYNLYQLLGSLNPDVRVIRNDELTVAEIMALHPQHLILSPGPGRPVEAGVSLAVVKACAGKVPILGVCMGHEVLVEAFGGQLQAAPTLMHGKTSLIRVQATKLFNQCPGQFQAARYHSLIADLAALPANFNVTATTADGEIMAIEDSARQLYGVQFHPESIMTDPTAGRQIVRNFLQLTHTRYALTA</sequence>
<dbReference type="PROSITE" id="PS51273">
    <property type="entry name" value="GATASE_TYPE_1"/>
    <property type="match status" value="1"/>
</dbReference>
<dbReference type="InterPro" id="IPR050472">
    <property type="entry name" value="Anth_synth/Amidotransfase"/>
</dbReference>
<dbReference type="EMBL" id="UYIG01000152">
    <property type="protein sequence ID" value="VDG29648.1"/>
    <property type="molecule type" value="Genomic_DNA"/>
</dbReference>
<dbReference type="PANTHER" id="PTHR43418:SF4">
    <property type="entry name" value="MULTIFUNCTIONAL TRYPTOPHAN BIOSYNTHESIS PROTEIN"/>
    <property type="match status" value="1"/>
</dbReference>
<dbReference type="Pfam" id="PF00117">
    <property type="entry name" value="GATase"/>
    <property type="match status" value="1"/>
</dbReference>
<dbReference type="GO" id="GO:0004049">
    <property type="term" value="F:anthranilate synthase activity"/>
    <property type="evidence" value="ECO:0007669"/>
    <property type="project" value="TreeGrafter"/>
</dbReference>
<gene>
    <name evidence="3" type="ORF">MUDAN_MDHGFNIF_01183</name>
</gene>
<dbReference type="AlphaFoldDB" id="A0A660E1P0"/>
<dbReference type="Gene3D" id="3.40.50.880">
    <property type="match status" value="1"/>
</dbReference>
<dbReference type="GO" id="GO:0000162">
    <property type="term" value="P:L-tryptophan biosynthetic process"/>
    <property type="evidence" value="ECO:0007669"/>
    <property type="project" value="TreeGrafter"/>
</dbReference>
<protein>
    <submittedName>
        <fullName evidence="3">Aminodeoxychorismate/anthranilate synthase component II [Lactobacillus pentosus]</fullName>
    </submittedName>
</protein>
<organism evidence="3 4">
    <name type="scientific">Lactiplantibacillus mudanjiangensis</name>
    <dbReference type="NCBI Taxonomy" id="1296538"/>
    <lineage>
        <taxon>Bacteria</taxon>
        <taxon>Bacillati</taxon>
        <taxon>Bacillota</taxon>
        <taxon>Bacilli</taxon>
        <taxon>Lactobacillales</taxon>
        <taxon>Lactobacillaceae</taxon>
        <taxon>Lactiplantibacillus</taxon>
    </lineage>
</organism>
<dbReference type="InterPro" id="IPR006221">
    <property type="entry name" value="TrpG/PapA_dom"/>
</dbReference>
<keyword evidence="1" id="KW-0315">Glutamine amidotransferase</keyword>
<accession>A0A660E1P0</accession>
<proteinExistence type="predicted"/>
<dbReference type="GO" id="GO:0005829">
    <property type="term" value="C:cytosol"/>
    <property type="evidence" value="ECO:0007669"/>
    <property type="project" value="TreeGrafter"/>
</dbReference>
<dbReference type="NCBIfam" id="TIGR00566">
    <property type="entry name" value="trpG_papA"/>
    <property type="match status" value="1"/>
</dbReference>
<reference evidence="3 4" key="1">
    <citation type="submission" date="2018-11" db="EMBL/GenBank/DDBJ databases">
        <authorList>
            <person name="Wuyts S."/>
        </authorList>
    </citation>
    <scope>NUCLEOTIDE SEQUENCE [LARGE SCALE GENOMIC DNA]</scope>
    <source>
        <strain evidence="3">Lactobacillus mudanjiangensis AMBF249</strain>
    </source>
</reference>
<evidence type="ECO:0000313" key="3">
    <source>
        <dbReference type="EMBL" id="VDG29648.1"/>
    </source>
</evidence>
<feature type="domain" description="Glutamine amidotransferase" evidence="2">
    <location>
        <begin position="3"/>
        <end position="187"/>
    </location>
</feature>
<dbReference type="OrthoDB" id="9804328at2"/>
<dbReference type="CDD" id="cd01743">
    <property type="entry name" value="GATase1_Anthranilate_Synthase"/>
    <property type="match status" value="1"/>
</dbReference>
<dbReference type="RefSeq" id="WP_130846043.1">
    <property type="nucleotide sequence ID" value="NZ_BJDY01000001.1"/>
</dbReference>
<dbReference type="InterPro" id="IPR017926">
    <property type="entry name" value="GATASE"/>
</dbReference>
<dbReference type="PANTHER" id="PTHR43418">
    <property type="entry name" value="MULTIFUNCTIONAL TRYPTOPHAN BIOSYNTHESIS PROTEIN-RELATED"/>
    <property type="match status" value="1"/>
</dbReference>
<dbReference type="Proteomes" id="UP000289996">
    <property type="component" value="Unassembled WGS sequence"/>
</dbReference>
<evidence type="ECO:0000256" key="1">
    <source>
        <dbReference type="ARBA" id="ARBA00022962"/>
    </source>
</evidence>
<name>A0A660E1P0_9LACO</name>
<keyword evidence="4" id="KW-1185">Reference proteome</keyword>